<feature type="domain" description="Siphovirus-type tail component C-terminal" evidence="1">
    <location>
        <begin position="151"/>
        <end position="238"/>
    </location>
</feature>
<dbReference type="Pfam" id="PF22768">
    <property type="entry name" value="SPP1_Dit"/>
    <property type="match status" value="1"/>
</dbReference>
<proteinExistence type="predicted"/>
<reference evidence="2 3" key="1">
    <citation type="submission" date="2023-05" db="EMBL/GenBank/DDBJ databases">
        <title>Gordonibacter KGMB12511T sp. nov., isolated from faeces of healthy Korean.</title>
        <authorList>
            <person name="Kim H.S."/>
            <person name="Kim J.-S."/>
            <person name="Suh M.K."/>
            <person name="Eom M.K."/>
            <person name="Do H.E."/>
            <person name="Lee J.-S."/>
        </authorList>
    </citation>
    <scope>NUCLEOTIDE SEQUENCE [LARGE SCALE GENOMIC DNA]</scope>
    <source>
        <strain evidence="2 3">KGMB12511</strain>
    </source>
</reference>
<dbReference type="InterPro" id="IPR054738">
    <property type="entry name" value="Siphovirus-type_tail_C"/>
</dbReference>
<comment type="caution">
    <text evidence="2">The sequence shown here is derived from an EMBL/GenBank/DDBJ whole genome shotgun (WGS) entry which is preliminary data.</text>
</comment>
<name>A0ABT7DQ16_9ACTN</name>
<accession>A0ABT7DQ16</accession>
<evidence type="ECO:0000313" key="3">
    <source>
        <dbReference type="Proteomes" id="UP001232750"/>
    </source>
</evidence>
<gene>
    <name evidence="2" type="ORF">QNJ86_12485</name>
</gene>
<dbReference type="NCBIfam" id="TIGR01633">
    <property type="entry name" value="phi3626_gp14_N"/>
    <property type="match status" value="1"/>
</dbReference>
<evidence type="ECO:0000313" key="2">
    <source>
        <dbReference type="EMBL" id="MDJ1651623.1"/>
    </source>
</evidence>
<dbReference type="RefSeq" id="WP_283832971.1">
    <property type="nucleotide sequence ID" value="NZ_JASJEU010000024.1"/>
</dbReference>
<dbReference type="Proteomes" id="UP001232750">
    <property type="component" value="Unassembled WGS sequence"/>
</dbReference>
<protein>
    <submittedName>
        <fullName evidence="2">Phage tail family protein</fullName>
    </submittedName>
</protein>
<dbReference type="EMBL" id="JASJEU010000024">
    <property type="protein sequence ID" value="MDJ1651623.1"/>
    <property type="molecule type" value="Genomic_DNA"/>
</dbReference>
<keyword evidence="3" id="KW-1185">Reference proteome</keyword>
<evidence type="ECO:0000259" key="1">
    <source>
        <dbReference type="Pfam" id="PF22768"/>
    </source>
</evidence>
<dbReference type="Gene3D" id="2.40.30.200">
    <property type="match status" value="1"/>
</dbReference>
<dbReference type="InterPro" id="IPR006520">
    <property type="entry name" value="Dit_BPSPP_N"/>
</dbReference>
<organism evidence="2 3">
    <name type="scientific">Gordonibacter faecis</name>
    <dbReference type="NCBI Taxonomy" id="3047475"/>
    <lineage>
        <taxon>Bacteria</taxon>
        <taxon>Bacillati</taxon>
        <taxon>Actinomycetota</taxon>
        <taxon>Coriobacteriia</taxon>
        <taxon>Eggerthellales</taxon>
        <taxon>Eggerthellaceae</taxon>
        <taxon>Gordonibacter</taxon>
    </lineage>
</organism>
<sequence>MKGLTYDGYDLSSLLMVENVIRPLVPPMEVTTAEVGSDGAPVKRARLLPMTVRVLAHLVSDEKTEKDQIRQLEDMRRKVAYRLYRKEPCRLVLPDAPDVFLMAVLADESELERLGYTRGTEISFRCADPVAYGSERFKEAKSGGIIRCNVGGTYTTMPTVAVLAESAEVTVKFDGVEFSTLGNFSSADPLIIDALAHVASKGQIVVPVSIMSDWPEWEPGVHTIECSHPFAVSWRERWL</sequence>